<dbReference type="AlphaFoldDB" id="A0A8C7L212"/>
<dbReference type="GeneTree" id="ENSGT00940000157047"/>
<dbReference type="GO" id="GO:0031032">
    <property type="term" value="P:actomyosin structure organization"/>
    <property type="evidence" value="ECO:0007669"/>
    <property type="project" value="TreeGrafter"/>
</dbReference>
<feature type="region of interest" description="Disordered" evidence="1">
    <location>
        <begin position="1"/>
        <end position="55"/>
    </location>
</feature>
<evidence type="ECO:0000256" key="1">
    <source>
        <dbReference type="SAM" id="MobiDB-lite"/>
    </source>
</evidence>
<dbReference type="Pfam" id="PF09379">
    <property type="entry name" value="FERM_N"/>
    <property type="match status" value="1"/>
</dbReference>
<gene>
    <name evidence="3" type="primary">LOC109884162</name>
</gene>
<protein>
    <submittedName>
        <fullName evidence="3">Band 4.1-like protein 3</fullName>
    </submittedName>
</protein>
<organism evidence="3 4">
    <name type="scientific">Oncorhynchus kisutch</name>
    <name type="common">Coho salmon</name>
    <name type="synonym">Salmo kisutch</name>
    <dbReference type="NCBI Taxonomy" id="8019"/>
    <lineage>
        <taxon>Eukaryota</taxon>
        <taxon>Metazoa</taxon>
        <taxon>Chordata</taxon>
        <taxon>Craniata</taxon>
        <taxon>Vertebrata</taxon>
        <taxon>Euteleostomi</taxon>
        <taxon>Actinopterygii</taxon>
        <taxon>Neopterygii</taxon>
        <taxon>Teleostei</taxon>
        <taxon>Protacanthopterygii</taxon>
        <taxon>Salmoniformes</taxon>
        <taxon>Salmonidae</taxon>
        <taxon>Salmoninae</taxon>
        <taxon>Oncorhynchus</taxon>
    </lineage>
</organism>
<dbReference type="GO" id="GO:0005856">
    <property type="term" value="C:cytoskeleton"/>
    <property type="evidence" value="ECO:0007669"/>
    <property type="project" value="TreeGrafter"/>
</dbReference>
<dbReference type="SUPFAM" id="SSF54236">
    <property type="entry name" value="Ubiquitin-like"/>
    <property type="match status" value="1"/>
</dbReference>
<dbReference type="PROSITE" id="PS00660">
    <property type="entry name" value="FERM_1"/>
    <property type="match status" value="1"/>
</dbReference>
<feature type="compositionally biased region" description="Low complexity" evidence="1">
    <location>
        <begin position="40"/>
        <end position="52"/>
    </location>
</feature>
<dbReference type="RefSeq" id="XP_020331746.2">
    <property type="nucleotide sequence ID" value="XM_020476157.2"/>
</dbReference>
<dbReference type="PANTHER" id="PTHR23280">
    <property type="entry name" value="4.1 G PROTEIN"/>
    <property type="match status" value="1"/>
</dbReference>
<reference evidence="3" key="2">
    <citation type="submission" date="2025-09" db="UniProtKB">
        <authorList>
            <consortium name="Ensembl"/>
        </authorList>
    </citation>
    <scope>IDENTIFICATION</scope>
</reference>
<feature type="domain" description="FERM" evidence="2">
    <location>
        <begin position="68"/>
        <end position="180"/>
    </location>
</feature>
<dbReference type="Proteomes" id="UP000694557">
    <property type="component" value="Unassembled WGS sequence"/>
</dbReference>
<dbReference type="InterPro" id="IPR000299">
    <property type="entry name" value="FERM_domain"/>
</dbReference>
<name>A0A8C7L212_ONCKI</name>
<accession>A0A8C7L212</accession>
<dbReference type="GeneID" id="109884162"/>
<dbReference type="FunFam" id="3.10.20.90:FF:000002">
    <property type="entry name" value="Erythrocyte protein band 4.1-like 3"/>
    <property type="match status" value="1"/>
</dbReference>
<dbReference type="PROSITE" id="PS50057">
    <property type="entry name" value="FERM_3"/>
    <property type="match status" value="1"/>
</dbReference>
<dbReference type="InterPro" id="IPR019747">
    <property type="entry name" value="FERM_CS"/>
</dbReference>
<dbReference type="PANTHER" id="PTHR23280:SF20">
    <property type="entry name" value="BAND 4.1-LIKE PROTEIN 3"/>
    <property type="match status" value="1"/>
</dbReference>
<dbReference type="GO" id="GO:0005886">
    <property type="term" value="C:plasma membrane"/>
    <property type="evidence" value="ECO:0007669"/>
    <property type="project" value="TreeGrafter"/>
</dbReference>
<evidence type="ECO:0000313" key="4">
    <source>
        <dbReference type="Proteomes" id="UP000694557"/>
    </source>
</evidence>
<sequence length="180" mass="20397">MMTESGADSEPKQQKEKEGKAVEHFPAATGHSTPTRNNQFDDFSSTRSSTSRLSIKSPLRGVKKLKNMQCKITLLDGSDYTTTVDKQARGQLLFAKVCDHLNLLETDYFGMTYRDVENQKNWLDPNKDLKKQIRSGPWNFAFNVKFYPPDPAQLSEDISRSAGWTDSMVNTPGHFVFLLL</sequence>
<reference evidence="3" key="1">
    <citation type="submission" date="2025-08" db="UniProtKB">
        <authorList>
            <consortium name="Ensembl"/>
        </authorList>
    </citation>
    <scope>IDENTIFICATION</scope>
</reference>
<feature type="compositionally biased region" description="Basic and acidic residues" evidence="1">
    <location>
        <begin position="9"/>
        <end position="23"/>
    </location>
</feature>
<dbReference type="InterPro" id="IPR029071">
    <property type="entry name" value="Ubiquitin-like_domsf"/>
</dbReference>
<evidence type="ECO:0000259" key="2">
    <source>
        <dbReference type="PROSITE" id="PS50057"/>
    </source>
</evidence>
<proteinExistence type="predicted"/>
<keyword evidence="4" id="KW-1185">Reference proteome</keyword>
<dbReference type="Ensembl" id="ENSOKIT00005118285.1">
    <property type="protein sequence ID" value="ENSOKIP00005110449.1"/>
    <property type="gene ID" value="ENSOKIG00005048254.1"/>
</dbReference>
<dbReference type="Gene3D" id="3.10.20.90">
    <property type="entry name" value="Phosphatidylinositol 3-kinase Catalytic Subunit, Chain A, domain 1"/>
    <property type="match status" value="1"/>
</dbReference>
<dbReference type="KEGG" id="oki:109884162"/>
<dbReference type="InterPro" id="IPR018979">
    <property type="entry name" value="FERM_N"/>
</dbReference>
<evidence type="ECO:0000313" key="3">
    <source>
        <dbReference type="Ensembl" id="ENSOKIP00005110449.1"/>
    </source>
</evidence>